<dbReference type="InterPro" id="IPR001128">
    <property type="entry name" value="Cyt_P450"/>
</dbReference>
<keyword evidence="7" id="KW-0503">Monooxygenase</keyword>
<comment type="cofactor">
    <cofactor evidence="1 6">
        <name>heme</name>
        <dbReference type="ChEBI" id="CHEBI:30413"/>
    </cofactor>
</comment>
<comment type="similarity">
    <text evidence="2 7">Belongs to the cytochrome P450 family.</text>
</comment>
<accession>A0A9X0AYE9</accession>
<dbReference type="AlphaFoldDB" id="A0A9X0AYE9"/>
<dbReference type="PROSITE" id="PS00086">
    <property type="entry name" value="CYTOCHROME_P450"/>
    <property type="match status" value="1"/>
</dbReference>
<keyword evidence="5" id="KW-0843">Virulence</keyword>
<reference evidence="9" key="1">
    <citation type="submission" date="2022-11" db="EMBL/GenBank/DDBJ databases">
        <title>Genome Resource of Sclerotinia nivalis Strain SnTB1, a Plant Pathogen Isolated from American Ginseng.</title>
        <authorList>
            <person name="Fan S."/>
        </authorList>
    </citation>
    <scope>NUCLEOTIDE SEQUENCE</scope>
    <source>
        <strain evidence="9">SnTB1</strain>
    </source>
</reference>
<dbReference type="GO" id="GO:0020037">
    <property type="term" value="F:heme binding"/>
    <property type="evidence" value="ECO:0007669"/>
    <property type="project" value="InterPro"/>
</dbReference>
<dbReference type="Pfam" id="PF00067">
    <property type="entry name" value="p450"/>
    <property type="match status" value="1"/>
</dbReference>
<dbReference type="OrthoDB" id="1470350at2759"/>
<evidence type="ECO:0000313" key="9">
    <source>
        <dbReference type="EMBL" id="KAJ8071020.1"/>
    </source>
</evidence>
<sequence length="519" mass="60232">MPLPYPFQSSTVITTLPLFILLSYLIYRIYLACFSPLSKIPSAHPSAPFSSFWLLLQKYKARENHARHTAHEKLGPIVRIGPKEVSVNCVENGVRTIYSGKFDKPMWYMNAFWGDEMPYTFTTLKHQAHTERRKMVSAMYSHSYIYSSPALLKITRSIIDARFIPKIRKQADENDVIDVLRENKSCMMDITSAFLFGQSQATNFLQNSNEAGDFFETYQPSHYGHFWRTEFYSMARFLAWFGIHLVPKQAHKARREVKIWCANMCDGALSYLQTHVKPSFESTSAEDYPMVYAHFRKNLQKVDSLSERNIEEMMIVELLDHLFASHDIPGITTAYVMYQLSQHIEMQRELRAELQGWKKESGIESFHELDKLPLLDAIFMETLRRHGPNPGPWPRYTSKESTRLGEYFDVPPGTIFSASSYCLHRNAEVFPEPEKWLPERWMNIDMQKEKQMRSWFWAFGAGSRGCFGRHFAIYTMKALIAAVYIEFETRVVDGSGMEQSDGFIAGPVGEKVLLRFHRV</sequence>
<protein>
    <recommendedName>
        <fullName evidence="11">Cytochrome P450 monooxygenase</fullName>
    </recommendedName>
</protein>
<dbReference type="InterPro" id="IPR050121">
    <property type="entry name" value="Cytochrome_P450_monoxygenase"/>
</dbReference>
<evidence type="ECO:0000256" key="1">
    <source>
        <dbReference type="ARBA" id="ARBA00001971"/>
    </source>
</evidence>
<comment type="caution">
    <text evidence="9">The sequence shown here is derived from an EMBL/GenBank/DDBJ whole genome shotgun (WGS) entry which is preliminary data.</text>
</comment>
<evidence type="ECO:0000256" key="2">
    <source>
        <dbReference type="ARBA" id="ARBA00010617"/>
    </source>
</evidence>
<evidence type="ECO:0000256" key="8">
    <source>
        <dbReference type="SAM" id="Phobius"/>
    </source>
</evidence>
<keyword evidence="8" id="KW-1133">Transmembrane helix</keyword>
<evidence type="ECO:0000313" key="10">
    <source>
        <dbReference type="Proteomes" id="UP001152300"/>
    </source>
</evidence>
<dbReference type="InterPro" id="IPR017972">
    <property type="entry name" value="Cyt_P450_CS"/>
</dbReference>
<feature type="binding site" description="axial binding residue" evidence="6">
    <location>
        <position position="466"/>
    </location>
    <ligand>
        <name>heme</name>
        <dbReference type="ChEBI" id="CHEBI:30413"/>
    </ligand>
    <ligandPart>
        <name>Fe</name>
        <dbReference type="ChEBI" id="CHEBI:18248"/>
    </ligandPart>
</feature>
<feature type="transmembrane region" description="Helical" evidence="8">
    <location>
        <begin position="12"/>
        <end position="31"/>
    </location>
</feature>
<dbReference type="Proteomes" id="UP001152300">
    <property type="component" value="Unassembled WGS sequence"/>
</dbReference>
<keyword evidence="6 7" id="KW-0349">Heme</keyword>
<dbReference type="Gene3D" id="1.10.630.10">
    <property type="entry name" value="Cytochrome P450"/>
    <property type="match status" value="1"/>
</dbReference>
<proteinExistence type="inferred from homology"/>
<dbReference type="InterPro" id="IPR036396">
    <property type="entry name" value="Cyt_P450_sf"/>
</dbReference>
<organism evidence="9 10">
    <name type="scientific">Sclerotinia nivalis</name>
    <dbReference type="NCBI Taxonomy" id="352851"/>
    <lineage>
        <taxon>Eukaryota</taxon>
        <taxon>Fungi</taxon>
        <taxon>Dikarya</taxon>
        <taxon>Ascomycota</taxon>
        <taxon>Pezizomycotina</taxon>
        <taxon>Leotiomycetes</taxon>
        <taxon>Helotiales</taxon>
        <taxon>Sclerotiniaceae</taxon>
        <taxon>Sclerotinia</taxon>
    </lineage>
</organism>
<evidence type="ECO:0000256" key="3">
    <source>
        <dbReference type="ARBA" id="ARBA00022723"/>
    </source>
</evidence>
<dbReference type="GO" id="GO:0016705">
    <property type="term" value="F:oxidoreductase activity, acting on paired donors, with incorporation or reduction of molecular oxygen"/>
    <property type="evidence" value="ECO:0007669"/>
    <property type="project" value="InterPro"/>
</dbReference>
<dbReference type="EMBL" id="JAPEIS010000001">
    <property type="protein sequence ID" value="KAJ8071020.1"/>
    <property type="molecule type" value="Genomic_DNA"/>
</dbReference>
<keyword evidence="4 6" id="KW-0408">Iron</keyword>
<dbReference type="GO" id="GO:0004497">
    <property type="term" value="F:monooxygenase activity"/>
    <property type="evidence" value="ECO:0007669"/>
    <property type="project" value="UniProtKB-KW"/>
</dbReference>
<dbReference type="GO" id="GO:0005506">
    <property type="term" value="F:iron ion binding"/>
    <property type="evidence" value="ECO:0007669"/>
    <property type="project" value="InterPro"/>
</dbReference>
<dbReference type="PANTHER" id="PTHR24305">
    <property type="entry name" value="CYTOCHROME P450"/>
    <property type="match status" value="1"/>
</dbReference>
<keyword evidence="8" id="KW-0812">Transmembrane</keyword>
<evidence type="ECO:0000256" key="4">
    <source>
        <dbReference type="ARBA" id="ARBA00023004"/>
    </source>
</evidence>
<keyword evidence="3 6" id="KW-0479">Metal-binding</keyword>
<evidence type="ECO:0008006" key="11">
    <source>
        <dbReference type="Google" id="ProtNLM"/>
    </source>
</evidence>
<dbReference type="InterPro" id="IPR002403">
    <property type="entry name" value="Cyt_P450_E_grp-IV"/>
</dbReference>
<dbReference type="PANTHER" id="PTHR24305:SF166">
    <property type="entry name" value="CYTOCHROME P450 12A4, MITOCHONDRIAL-RELATED"/>
    <property type="match status" value="1"/>
</dbReference>
<dbReference type="SUPFAM" id="SSF48264">
    <property type="entry name" value="Cytochrome P450"/>
    <property type="match status" value="1"/>
</dbReference>
<keyword evidence="7" id="KW-0560">Oxidoreductase</keyword>
<evidence type="ECO:0000256" key="6">
    <source>
        <dbReference type="PIRSR" id="PIRSR602403-1"/>
    </source>
</evidence>
<evidence type="ECO:0000256" key="7">
    <source>
        <dbReference type="RuleBase" id="RU000461"/>
    </source>
</evidence>
<name>A0A9X0AYE9_9HELO</name>
<keyword evidence="10" id="KW-1185">Reference proteome</keyword>
<dbReference type="PRINTS" id="PR00465">
    <property type="entry name" value="EP450IV"/>
</dbReference>
<keyword evidence="8" id="KW-0472">Membrane</keyword>
<evidence type="ECO:0000256" key="5">
    <source>
        <dbReference type="ARBA" id="ARBA00023026"/>
    </source>
</evidence>
<gene>
    <name evidence="9" type="ORF">OCU04_001370</name>
</gene>